<feature type="chain" id="PRO_5039290819" evidence="1">
    <location>
        <begin position="22"/>
        <end position="659"/>
    </location>
</feature>
<keyword evidence="3" id="KW-1185">Reference proteome</keyword>
<feature type="signal peptide" evidence="1">
    <location>
        <begin position="1"/>
        <end position="21"/>
    </location>
</feature>
<dbReference type="AlphaFoldDB" id="A0A939BR64"/>
<gene>
    <name evidence="2" type="ORF">JOD01_000860</name>
</gene>
<sequence>MKRVFRHLLIVSLMLSSVATGTNLTPVWNASAATVAGNSQTSANPVHQSIFFNDFQVVGLDDNGQNWVNNDQFILPPHTPIDIDITQLTYGDQTTVSQNSVSLDGTELPEFQQQSEATGSSFVWKVPRFTIPVERLSPGTHTLTFVAKDGKQRASTVNVRFLVQASQTADIYQGKAEAGKLLASGTTITLIGTSGAEAFSASVAGTWKLSKQGETTLLKGGYGRNFDTGTLEAGAYQLLFHADDPGLEDWQATIHIGEAEIYQGTDETGQLVAANQKIVAPAAPSTVSFYSKVPGYWTVSGTGQTEENAQRIDVKIPVEFSGMTLTVSFEPYGDKQHQVSMEVQIPGTMNACDPSTATARMDIMIRNNSLSSLLFEQKNIRSSTTAVTLYQDPIYQVWIATDGNHLRFGREFDDEGPGIWTINGVVATSDQLSWDHTALLLNEAGTFQINYYSRLNPGVNWCGSVTIVEDSRPLPSSDSCEVGDSGTVPAAETIYLETDKGRKLKDGDEVTIESVDDLEEFSRLTLTANHAVLDGKKKVEEDNHVYRMPNVEWEYEEVGFGEKQKFSGAPISSENRVEVVFNDKKVLKTFDNETDGARKRLNLADIIEENDNKPGTYTIRVWNELHYKTCELNWRGDYYEKDVDTATKEQEFSATIVLE</sequence>
<reference evidence="2" key="1">
    <citation type="submission" date="2021-01" db="EMBL/GenBank/DDBJ databases">
        <title>Genomic Encyclopedia of Type Strains, Phase IV (KMG-IV): sequencing the most valuable type-strain genomes for metagenomic binning, comparative biology and taxonomic classification.</title>
        <authorList>
            <person name="Goeker M."/>
        </authorList>
    </citation>
    <scope>NUCLEOTIDE SEQUENCE</scope>
    <source>
        <strain evidence="2">DSM 25523</strain>
    </source>
</reference>
<accession>A0A939BR64</accession>
<organism evidence="2 3">
    <name type="scientific">Brevibacillus fulvus</name>
    <dbReference type="NCBI Taxonomy" id="1125967"/>
    <lineage>
        <taxon>Bacteria</taxon>
        <taxon>Bacillati</taxon>
        <taxon>Bacillota</taxon>
        <taxon>Bacilli</taxon>
        <taxon>Bacillales</taxon>
        <taxon>Paenibacillaceae</taxon>
        <taxon>Brevibacillus</taxon>
    </lineage>
</organism>
<protein>
    <submittedName>
        <fullName evidence="2">Uncharacterized protein</fullName>
    </submittedName>
</protein>
<evidence type="ECO:0000256" key="1">
    <source>
        <dbReference type="SAM" id="SignalP"/>
    </source>
</evidence>
<proteinExistence type="predicted"/>
<dbReference type="EMBL" id="JAFBEB010000002">
    <property type="protein sequence ID" value="MBM7589262.1"/>
    <property type="molecule type" value="Genomic_DNA"/>
</dbReference>
<comment type="caution">
    <text evidence="2">The sequence shown here is derived from an EMBL/GenBank/DDBJ whole genome shotgun (WGS) entry which is preliminary data.</text>
</comment>
<keyword evidence="1" id="KW-0732">Signal</keyword>
<evidence type="ECO:0000313" key="2">
    <source>
        <dbReference type="EMBL" id="MBM7589262.1"/>
    </source>
</evidence>
<name>A0A939BR64_9BACL</name>
<evidence type="ECO:0000313" key="3">
    <source>
        <dbReference type="Proteomes" id="UP000717624"/>
    </source>
</evidence>
<dbReference type="Proteomes" id="UP000717624">
    <property type="component" value="Unassembled WGS sequence"/>
</dbReference>
<dbReference type="RefSeq" id="WP_204516993.1">
    <property type="nucleotide sequence ID" value="NZ_BAABIN010000015.1"/>
</dbReference>